<protein>
    <submittedName>
        <fullName evidence="1">Uncharacterized protein</fullName>
    </submittedName>
</protein>
<comment type="caution">
    <text evidence="1">The sequence shown here is derived from an EMBL/GenBank/DDBJ whole genome shotgun (WGS) entry which is preliminary data.</text>
</comment>
<gene>
    <name evidence="1" type="ORF">SINU_06890</name>
</gene>
<dbReference type="Proteomes" id="UP000035553">
    <property type="component" value="Unassembled WGS sequence"/>
</dbReference>
<sequence length="173" mass="18415">MALGAGFGMIVGPITVLAAADFKGELLTASQSVAGVLRQLGSVLAVGIFISALTGAVSDAKSASIYDAEKHIAALNLSEEDQNRINHQIAYQINHQSHPSDQPAVSKTKEKALVTHVADKIRAKTSHQMTQAFASLYGKGISIRYSFMFACICLQKKGRLVNENGRGCSRNPS</sequence>
<proteinExistence type="predicted"/>
<name>A0A0U1QPG3_9BACL</name>
<evidence type="ECO:0000313" key="2">
    <source>
        <dbReference type="Proteomes" id="UP000035553"/>
    </source>
</evidence>
<accession>A0A0U1QPG3</accession>
<keyword evidence="2" id="KW-1185">Reference proteome</keyword>
<reference evidence="1 2" key="1">
    <citation type="journal article" date="2011" name="J. Bacteriol.">
        <title>Draft genome sequence of Sporolactobacillus inulinus strain CASD, an efficient D-lactic acid-producing bacterium with high-concentration lactate tolerance capability.</title>
        <authorList>
            <person name="Yu B."/>
            <person name="Su F."/>
            <person name="Wang L."/>
            <person name="Xu K."/>
            <person name="Zhao B."/>
            <person name="Xu P."/>
        </authorList>
    </citation>
    <scope>NUCLEOTIDE SEQUENCE [LARGE SCALE GENOMIC DNA]</scope>
    <source>
        <strain evidence="1 2">CASD</strain>
    </source>
</reference>
<dbReference type="STRING" id="1069536.SINU_06890"/>
<dbReference type="AlphaFoldDB" id="A0A0U1QPG3"/>
<dbReference type="EMBL" id="AFVQ02000082">
    <property type="protein sequence ID" value="KLI02662.1"/>
    <property type="molecule type" value="Genomic_DNA"/>
</dbReference>
<evidence type="ECO:0000313" key="1">
    <source>
        <dbReference type="EMBL" id="KLI02662.1"/>
    </source>
</evidence>
<organism evidence="1 2">
    <name type="scientific">Sporolactobacillus inulinus CASD</name>
    <dbReference type="NCBI Taxonomy" id="1069536"/>
    <lineage>
        <taxon>Bacteria</taxon>
        <taxon>Bacillati</taxon>
        <taxon>Bacillota</taxon>
        <taxon>Bacilli</taxon>
        <taxon>Bacillales</taxon>
        <taxon>Sporolactobacillaceae</taxon>
        <taxon>Sporolactobacillus</taxon>
    </lineage>
</organism>